<name>A0AA50DJY4_9GAMM</name>
<sequence length="83" mass="9668">MNFSLFSGDIDLTGMPEGIKELRLWWEFLYDKCPVVAIALIMMIPIIILYAIYTLGTIFKKERSIDQAVYSNHRKAKKRGKKK</sequence>
<accession>A0AA50DJY4</accession>
<gene>
    <name evidence="2" type="ORF">Q3V30_12910</name>
</gene>
<dbReference type="KEGG" id="epi:Q3V30_12910"/>
<dbReference type="EMBL" id="CP132353">
    <property type="protein sequence ID" value="WLS77385.1"/>
    <property type="molecule type" value="Genomic_DNA"/>
</dbReference>
<proteinExistence type="predicted"/>
<evidence type="ECO:0000313" key="2">
    <source>
        <dbReference type="EMBL" id="WLS77385.1"/>
    </source>
</evidence>
<protein>
    <submittedName>
        <fullName evidence="2">Uncharacterized protein</fullName>
    </submittedName>
</protein>
<keyword evidence="3" id="KW-1185">Reference proteome</keyword>
<organism evidence="2 3">
    <name type="scientific">Erwinia pyri</name>
    <dbReference type="NCBI Taxonomy" id="3062598"/>
    <lineage>
        <taxon>Bacteria</taxon>
        <taxon>Pseudomonadati</taxon>
        <taxon>Pseudomonadota</taxon>
        <taxon>Gammaproteobacteria</taxon>
        <taxon>Enterobacterales</taxon>
        <taxon>Erwiniaceae</taxon>
        <taxon>Erwinia</taxon>
    </lineage>
</organism>
<dbReference type="AlphaFoldDB" id="A0AA50DJY4"/>
<evidence type="ECO:0000313" key="3">
    <source>
        <dbReference type="Proteomes" id="UP001228139"/>
    </source>
</evidence>
<keyword evidence="1" id="KW-1133">Transmembrane helix</keyword>
<feature type="transmembrane region" description="Helical" evidence="1">
    <location>
        <begin position="35"/>
        <end position="55"/>
    </location>
</feature>
<dbReference type="Proteomes" id="UP001228139">
    <property type="component" value="Chromosome"/>
</dbReference>
<evidence type="ECO:0000256" key="1">
    <source>
        <dbReference type="SAM" id="Phobius"/>
    </source>
</evidence>
<keyword evidence="1" id="KW-0812">Transmembrane</keyword>
<keyword evidence="1" id="KW-0472">Membrane</keyword>
<dbReference type="RefSeq" id="WP_306206246.1">
    <property type="nucleotide sequence ID" value="NZ_CP132353.1"/>
</dbReference>
<reference evidence="2 3" key="1">
    <citation type="submission" date="2023-07" db="EMBL/GenBank/DDBJ databases">
        <title>Pathogenic bacteria of pear tree diseases.</title>
        <authorList>
            <person name="Zhang Z."/>
            <person name="He L."/>
            <person name="Huang R."/>
        </authorList>
    </citation>
    <scope>NUCLEOTIDE SEQUENCE [LARGE SCALE GENOMIC DNA]</scope>
    <source>
        <strain evidence="2 3">DE2</strain>
    </source>
</reference>